<organism evidence="1 2">
    <name type="scientific">Haliscomenobacter hydrossis (strain ATCC 27775 / DSM 1100 / LMG 10767 / O)</name>
    <dbReference type="NCBI Taxonomy" id="760192"/>
    <lineage>
        <taxon>Bacteria</taxon>
        <taxon>Pseudomonadati</taxon>
        <taxon>Bacteroidota</taxon>
        <taxon>Saprospiria</taxon>
        <taxon>Saprospirales</taxon>
        <taxon>Haliscomenobacteraceae</taxon>
        <taxon>Haliscomenobacter</taxon>
    </lineage>
</organism>
<accession>F4L086</accession>
<name>F4L086_HALH1</name>
<reference evidence="1 2" key="1">
    <citation type="journal article" date="2011" name="Stand. Genomic Sci.">
        <title>Complete genome sequence of Haliscomenobacter hydrossis type strain (O).</title>
        <authorList>
            <consortium name="US DOE Joint Genome Institute (JGI-PGF)"/>
            <person name="Daligault H."/>
            <person name="Lapidus A."/>
            <person name="Zeytun A."/>
            <person name="Nolan M."/>
            <person name="Lucas S."/>
            <person name="Del Rio T.G."/>
            <person name="Tice H."/>
            <person name="Cheng J.F."/>
            <person name="Tapia R."/>
            <person name="Han C."/>
            <person name="Goodwin L."/>
            <person name="Pitluck S."/>
            <person name="Liolios K."/>
            <person name="Pagani I."/>
            <person name="Ivanova N."/>
            <person name="Huntemann M."/>
            <person name="Mavromatis K."/>
            <person name="Mikhailova N."/>
            <person name="Pati A."/>
            <person name="Chen A."/>
            <person name="Palaniappan K."/>
            <person name="Land M."/>
            <person name="Hauser L."/>
            <person name="Brambilla E.M."/>
            <person name="Rohde M."/>
            <person name="Verbarg S."/>
            <person name="Goker M."/>
            <person name="Bristow J."/>
            <person name="Eisen J.A."/>
            <person name="Markowitz V."/>
            <person name="Hugenholtz P."/>
            <person name="Kyrpides N.C."/>
            <person name="Klenk H.P."/>
            <person name="Woyke T."/>
        </authorList>
    </citation>
    <scope>NUCLEOTIDE SEQUENCE [LARGE SCALE GENOMIC DNA]</scope>
    <source>
        <strain evidence="2">ATCC 27775 / DSM 1100 / LMG 10767 / O</strain>
    </source>
</reference>
<protein>
    <submittedName>
        <fullName evidence="1">Uncharacterized protein</fullName>
    </submittedName>
</protein>
<dbReference type="KEGG" id="hhy:Halhy_5936"/>
<dbReference type="STRING" id="760192.Halhy_5936"/>
<sequence length="93" mass="10645">MTLEEKRDYRNKRCAQFLHKQKSSVFVAYFRINKDYTRMPAHEVDELAKATGMGFNALISDYGFGSAVIPFEVMDHYHAEMGDSVGVGQVQYT</sequence>
<dbReference type="AlphaFoldDB" id="F4L086"/>
<reference key="2">
    <citation type="submission" date="2011-04" db="EMBL/GenBank/DDBJ databases">
        <title>Complete sequence of chromosome of Haliscomenobacter hydrossis DSM 1100.</title>
        <authorList>
            <consortium name="US DOE Joint Genome Institute (JGI-PGF)"/>
            <person name="Lucas S."/>
            <person name="Han J."/>
            <person name="Lapidus A."/>
            <person name="Bruce D."/>
            <person name="Goodwin L."/>
            <person name="Pitluck S."/>
            <person name="Peters L."/>
            <person name="Kyrpides N."/>
            <person name="Mavromatis K."/>
            <person name="Ivanova N."/>
            <person name="Ovchinnikova G."/>
            <person name="Pagani I."/>
            <person name="Daligault H."/>
            <person name="Detter J.C."/>
            <person name="Han C."/>
            <person name="Land M."/>
            <person name="Hauser L."/>
            <person name="Markowitz V."/>
            <person name="Cheng J.-F."/>
            <person name="Hugenholtz P."/>
            <person name="Woyke T."/>
            <person name="Wu D."/>
            <person name="Verbarg S."/>
            <person name="Frueling A."/>
            <person name="Brambilla E."/>
            <person name="Klenk H.-P."/>
            <person name="Eisen J.A."/>
        </authorList>
    </citation>
    <scope>NUCLEOTIDE SEQUENCE</scope>
    <source>
        <strain>DSM 1100</strain>
    </source>
</reference>
<keyword evidence="2" id="KW-1185">Reference proteome</keyword>
<gene>
    <name evidence="1" type="ordered locus">Halhy_5936</name>
</gene>
<dbReference type="Proteomes" id="UP000008461">
    <property type="component" value="Chromosome"/>
</dbReference>
<dbReference type="EMBL" id="CP002691">
    <property type="protein sequence ID" value="AEE53759.1"/>
    <property type="molecule type" value="Genomic_DNA"/>
</dbReference>
<proteinExistence type="predicted"/>
<evidence type="ECO:0000313" key="2">
    <source>
        <dbReference type="Proteomes" id="UP000008461"/>
    </source>
</evidence>
<dbReference type="HOGENOM" id="CLU_2395613_0_0_10"/>
<dbReference type="RefSeq" id="WP_013768287.1">
    <property type="nucleotide sequence ID" value="NC_015510.1"/>
</dbReference>
<evidence type="ECO:0000313" key="1">
    <source>
        <dbReference type="EMBL" id="AEE53759.1"/>
    </source>
</evidence>